<evidence type="ECO:0000313" key="4">
    <source>
        <dbReference type="Proteomes" id="UP000824123"/>
    </source>
</evidence>
<dbReference type="AlphaFoldDB" id="A0A9D1LSS7"/>
<dbReference type="Gene3D" id="3.10.620.30">
    <property type="match status" value="1"/>
</dbReference>
<protein>
    <recommendedName>
        <fullName evidence="2">Transglutaminase-like domain-containing protein</fullName>
    </recommendedName>
</protein>
<dbReference type="PANTHER" id="PTHR46333:SF2">
    <property type="entry name" value="CYTOKINESIS PROTEIN 3"/>
    <property type="match status" value="1"/>
</dbReference>
<dbReference type="GO" id="GO:0005737">
    <property type="term" value="C:cytoplasm"/>
    <property type="evidence" value="ECO:0007669"/>
    <property type="project" value="TreeGrafter"/>
</dbReference>
<feature type="region of interest" description="Disordered" evidence="1">
    <location>
        <begin position="395"/>
        <end position="428"/>
    </location>
</feature>
<dbReference type="InterPro" id="IPR052557">
    <property type="entry name" value="CAP/Cytokinesis_protein"/>
</dbReference>
<gene>
    <name evidence="3" type="ORF">IAC59_09120</name>
</gene>
<dbReference type="InterPro" id="IPR038765">
    <property type="entry name" value="Papain-like_cys_pep_sf"/>
</dbReference>
<comment type="caution">
    <text evidence="3">The sequence shown here is derived from an EMBL/GenBank/DDBJ whole genome shotgun (WGS) entry which is preliminary data.</text>
</comment>
<accession>A0A9D1LSS7</accession>
<reference evidence="3" key="2">
    <citation type="journal article" date="2021" name="PeerJ">
        <title>Extensive microbial diversity within the chicken gut microbiome revealed by metagenomics and culture.</title>
        <authorList>
            <person name="Gilroy R."/>
            <person name="Ravi A."/>
            <person name="Getino M."/>
            <person name="Pursley I."/>
            <person name="Horton D.L."/>
            <person name="Alikhan N.F."/>
            <person name="Baker D."/>
            <person name="Gharbi K."/>
            <person name="Hall N."/>
            <person name="Watson M."/>
            <person name="Adriaenssens E.M."/>
            <person name="Foster-Nyarko E."/>
            <person name="Jarju S."/>
            <person name="Secka A."/>
            <person name="Antonio M."/>
            <person name="Oren A."/>
            <person name="Chaudhuri R.R."/>
            <person name="La Ragione R."/>
            <person name="Hildebrand F."/>
            <person name="Pallen M.J."/>
        </authorList>
    </citation>
    <scope>NUCLEOTIDE SEQUENCE</scope>
    <source>
        <strain evidence="3">ChiSxjej2B14-8506</strain>
    </source>
</reference>
<dbReference type="EMBL" id="DVNK01000053">
    <property type="protein sequence ID" value="HIU47398.1"/>
    <property type="molecule type" value="Genomic_DNA"/>
</dbReference>
<evidence type="ECO:0000313" key="3">
    <source>
        <dbReference type="EMBL" id="HIU47398.1"/>
    </source>
</evidence>
<dbReference type="SMART" id="SM00460">
    <property type="entry name" value="TGc"/>
    <property type="match status" value="1"/>
</dbReference>
<reference evidence="3" key="1">
    <citation type="submission" date="2020-10" db="EMBL/GenBank/DDBJ databases">
        <authorList>
            <person name="Gilroy R."/>
        </authorList>
    </citation>
    <scope>NUCLEOTIDE SEQUENCE</scope>
    <source>
        <strain evidence="3">ChiSxjej2B14-8506</strain>
    </source>
</reference>
<dbReference type="PANTHER" id="PTHR46333">
    <property type="entry name" value="CYTOKINESIS PROTEIN 3"/>
    <property type="match status" value="1"/>
</dbReference>
<proteinExistence type="predicted"/>
<feature type="domain" description="Transglutaminase-like" evidence="2">
    <location>
        <begin position="197"/>
        <end position="253"/>
    </location>
</feature>
<dbReference type="Pfam" id="PF01841">
    <property type="entry name" value="Transglut_core"/>
    <property type="match status" value="1"/>
</dbReference>
<sequence>MSENIAALLAGLLLMIAPIGPNQDGFNATDFDACAYIDSVDAMICELESALGQGDAQLALRLSDVEMLDLMWNELRCAHMYACDGDVTFIKNLDGSLDVLIDIRYTVGYELMRALGAGPAYSYSAPDAPLELASVDVDGLELTQRQRDTLERALEVLDELELDGLDAYERELAIHDWLVENVTYDDEADDCQDAYGALIGGRAHCMGYSDAFYLLGTLAGLDVNYISGYAYGGGHAWNTVRLDGRSYFVDVTWDDEDWGAPLHSYFNIPSPALYSSHSYADRHVPTDIAGKYDSNNYFFREGLTVETTSQAYAMMLDALAAGETRIQLASDNSLELHDPSSELEAALSERFGDESYMCYGSDMGGLNVYDVWLDGYDEYREEMYGDLFDDDYDDDYYYGDGDYDDESGLSDADSDADGVSDAPADEAA</sequence>
<dbReference type="Proteomes" id="UP000824123">
    <property type="component" value="Unassembled WGS sequence"/>
</dbReference>
<dbReference type="SUPFAM" id="SSF54001">
    <property type="entry name" value="Cysteine proteinases"/>
    <property type="match status" value="1"/>
</dbReference>
<evidence type="ECO:0000256" key="1">
    <source>
        <dbReference type="SAM" id="MobiDB-lite"/>
    </source>
</evidence>
<organism evidence="3 4">
    <name type="scientific">Candidatus Fimadaptatus faecigallinarum</name>
    <dbReference type="NCBI Taxonomy" id="2840814"/>
    <lineage>
        <taxon>Bacteria</taxon>
        <taxon>Bacillati</taxon>
        <taxon>Bacillota</taxon>
        <taxon>Clostridia</taxon>
        <taxon>Eubacteriales</taxon>
        <taxon>Candidatus Fimadaptatus</taxon>
    </lineage>
</organism>
<evidence type="ECO:0000259" key="2">
    <source>
        <dbReference type="SMART" id="SM00460"/>
    </source>
</evidence>
<dbReference type="InterPro" id="IPR002931">
    <property type="entry name" value="Transglutaminase-like"/>
</dbReference>
<name>A0A9D1LSS7_9FIRM</name>